<feature type="transmembrane region" description="Helical" evidence="1">
    <location>
        <begin position="20"/>
        <end position="36"/>
    </location>
</feature>
<keyword evidence="1" id="KW-0472">Membrane</keyword>
<dbReference type="RefSeq" id="WP_086469878.1">
    <property type="nucleotide sequence ID" value="NZ_FXWK01000001.1"/>
</dbReference>
<evidence type="ECO:0008006" key="4">
    <source>
        <dbReference type="Google" id="ProtNLM"/>
    </source>
</evidence>
<gene>
    <name evidence="2" type="ORF">SAMN06295905_1571</name>
</gene>
<proteinExistence type="predicted"/>
<feature type="transmembrane region" description="Helical" evidence="1">
    <location>
        <begin position="74"/>
        <end position="92"/>
    </location>
</feature>
<dbReference type="EMBL" id="FXWK01000001">
    <property type="protein sequence ID" value="SMQ68130.1"/>
    <property type="molecule type" value="Genomic_DNA"/>
</dbReference>
<keyword evidence="1" id="KW-1133">Transmembrane helix</keyword>
<accession>A0A1Y6F4A3</accession>
<protein>
    <recommendedName>
        <fullName evidence="4">VanZ like family protein</fullName>
    </recommendedName>
</protein>
<keyword evidence="1" id="KW-0812">Transmembrane</keyword>
<name>A0A1Y6F4A3_9HYPH</name>
<evidence type="ECO:0000313" key="3">
    <source>
        <dbReference type="Proteomes" id="UP000194474"/>
    </source>
</evidence>
<evidence type="ECO:0000256" key="1">
    <source>
        <dbReference type="SAM" id="Phobius"/>
    </source>
</evidence>
<dbReference type="Proteomes" id="UP000194474">
    <property type="component" value="Unassembled WGS sequence"/>
</dbReference>
<organism evidence="2 3">
    <name type="scientific">Devosia lucknowensis</name>
    <dbReference type="NCBI Taxonomy" id="1096929"/>
    <lineage>
        <taxon>Bacteria</taxon>
        <taxon>Pseudomonadati</taxon>
        <taxon>Pseudomonadota</taxon>
        <taxon>Alphaproteobacteria</taxon>
        <taxon>Hyphomicrobiales</taxon>
        <taxon>Devosiaceae</taxon>
        <taxon>Devosia</taxon>
    </lineage>
</organism>
<evidence type="ECO:0000313" key="2">
    <source>
        <dbReference type="EMBL" id="SMQ68130.1"/>
    </source>
</evidence>
<dbReference type="OrthoDB" id="6660115at2"/>
<sequence>MLNDLKILATDFMHLSRDALHIHLGLAIYVIAILVFRRGPASILPWLAVLGFELVNEALDLFHEVDLSGAIVDVVNTMFWPTVALVVARLHLRHRRSSTVGRTDTP</sequence>
<keyword evidence="3" id="KW-1185">Reference proteome</keyword>
<reference evidence="3" key="1">
    <citation type="submission" date="2017-04" db="EMBL/GenBank/DDBJ databases">
        <authorList>
            <person name="Varghese N."/>
            <person name="Submissions S."/>
        </authorList>
    </citation>
    <scope>NUCLEOTIDE SEQUENCE [LARGE SCALE GENOMIC DNA]</scope>
</reference>
<dbReference type="AlphaFoldDB" id="A0A1Y6F4A3"/>